<dbReference type="EMBL" id="CP106881">
    <property type="protein sequence ID" value="UYG51277.1"/>
    <property type="molecule type" value="Genomic_DNA"/>
</dbReference>
<reference evidence="2" key="1">
    <citation type="submission" date="2022-09" db="EMBL/GenBank/DDBJ databases">
        <title>The complete genome of Acidovorax sp. 5MLIR.</title>
        <authorList>
            <person name="Liu L."/>
            <person name="Yue J."/>
            <person name="Yang F."/>
            <person name="Yuan J."/>
            <person name="Li L."/>
        </authorList>
    </citation>
    <scope>NUCLEOTIDE SEQUENCE</scope>
    <source>
        <strain evidence="2">5MLIR</strain>
    </source>
</reference>
<sequence>MTLTPEAILNAHKANLETLFGLTQKAFDGVEKLVELNVAASRAALSEAANHSQQLLGAKDAQQLLTLQAQFFQPLAEKTAAYSRSLYDIANGTGAELAQTVEARSTEFQKNLGDLIDSTTRNAPPGTEAAVAVLKNSITAATNAAESVQKAVKQASDMAQANMQAASRNVSDAVKSSTQQG</sequence>
<dbReference type="InterPro" id="IPR010127">
    <property type="entry name" value="Phasin_subfam-1"/>
</dbReference>
<dbReference type="NCBIfam" id="TIGR01841">
    <property type="entry name" value="phasin"/>
    <property type="match status" value="1"/>
</dbReference>
<evidence type="ECO:0000259" key="1">
    <source>
        <dbReference type="Pfam" id="PF09361"/>
    </source>
</evidence>
<dbReference type="Pfam" id="PF09361">
    <property type="entry name" value="Phasin_2"/>
    <property type="match status" value="1"/>
</dbReference>
<gene>
    <name evidence="2" type="ORF">M9799_14620</name>
</gene>
<feature type="domain" description="Phasin" evidence="1">
    <location>
        <begin position="7"/>
        <end position="104"/>
    </location>
</feature>
<dbReference type="Proteomes" id="UP001162800">
    <property type="component" value="Chromosome"/>
</dbReference>
<evidence type="ECO:0000313" key="3">
    <source>
        <dbReference type="Proteomes" id="UP001162800"/>
    </source>
</evidence>
<dbReference type="RefSeq" id="WP_231044606.1">
    <property type="nucleotide sequence ID" value="NZ_CP106881.1"/>
</dbReference>
<protein>
    <submittedName>
        <fullName evidence="2">Phasin family protein</fullName>
    </submittedName>
</protein>
<keyword evidence="3" id="KW-1185">Reference proteome</keyword>
<name>A0ABY6GA70_9BURK</name>
<organism evidence="2 3">
    <name type="scientific">Comamonas endophytica</name>
    <dbReference type="NCBI Taxonomy" id="2949090"/>
    <lineage>
        <taxon>Bacteria</taxon>
        <taxon>Pseudomonadati</taxon>
        <taxon>Pseudomonadota</taxon>
        <taxon>Betaproteobacteria</taxon>
        <taxon>Burkholderiales</taxon>
        <taxon>Comamonadaceae</taxon>
        <taxon>Comamonas</taxon>
    </lineage>
</organism>
<accession>A0ABY6GA70</accession>
<evidence type="ECO:0000313" key="2">
    <source>
        <dbReference type="EMBL" id="UYG51277.1"/>
    </source>
</evidence>
<dbReference type="InterPro" id="IPR018968">
    <property type="entry name" value="Phasin"/>
</dbReference>
<proteinExistence type="predicted"/>